<dbReference type="PANTHER" id="PTHR47840">
    <property type="entry name" value="ZN(II)2CYS6 TRANSCRIPTION FACTOR (EUROFUNG)-RELATED"/>
    <property type="match status" value="1"/>
</dbReference>
<dbReference type="GO" id="GO:0000981">
    <property type="term" value="F:DNA-binding transcription factor activity, RNA polymerase II-specific"/>
    <property type="evidence" value="ECO:0007669"/>
    <property type="project" value="InterPro"/>
</dbReference>
<protein>
    <recommendedName>
        <fullName evidence="6">Zn(2)-C6 fungal-type domain-containing protein</fullName>
    </recommendedName>
</protein>
<dbReference type="InterPro" id="IPR007219">
    <property type="entry name" value="XnlR_reg_dom"/>
</dbReference>
<feature type="domain" description="Zn(2)-C6 fungal-type" evidence="6">
    <location>
        <begin position="12"/>
        <end position="44"/>
    </location>
</feature>
<dbReference type="Gene3D" id="4.10.240.10">
    <property type="entry name" value="Zn(2)-C6 fungal-type DNA-binding domain"/>
    <property type="match status" value="1"/>
</dbReference>
<dbReference type="SMART" id="SM00906">
    <property type="entry name" value="Fungal_trans"/>
    <property type="match status" value="1"/>
</dbReference>
<dbReference type="GO" id="GO:0008270">
    <property type="term" value="F:zinc ion binding"/>
    <property type="evidence" value="ECO:0007669"/>
    <property type="project" value="InterPro"/>
</dbReference>
<dbReference type="PROSITE" id="PS50048">
    <property type="entry name" value="ZN2_CY6_FUNGAL_2"/>
    <property type="match status" value="1"/>
</dbReference>
<feature type="non-terminal residue" evidence="7">
    <location>
        <position position="548"/>
    </location>
</feature>
<keyword evidence="1" id="KW-0479">Metal-binding</keyword>
<keyword evidence="2" id="KW-0805">Transcription regulation</keyword>
<reference evidence="8" key="1">
    <citation type="submission" date="2016-02" db="EMBL/GenBank/DDBJ databases">
        <title>Draft genome sequence of Microdochium bolleyi, a fungal endophyte of beachgrass.</title>
        <authorList>
            <consortium name="DOE Joint Genome Institute"/>
            <person name="David A.S."/>
            <person name="May G."/>
            <person name="Haridas S."/>
            <person name="Lim J."/>
            <person name="Wang M."/>
            <person name="Labutti K."/>
            <person name="Lipzen A."/>
            <person name="Barry K."/>
            <person name="Grigoriev I.V."/>
        </authorList>
    </citation>
    <scope>NUCLEOTIDE SEQUENCE [LARGE SCALE GENOMIC DNA]</scope>
    <source>
        <strain evidence="8">J235TASD1</strain>
    </source>
</reference>
<evidence type="ECO:0000259" key="6">
    <source>
        <dbReference type="PROSITE" id="PS50048"/>
    </source>
</evidence>
<dbReference type="InterPro" id="IPR036864">
    <property type="entry name" value="Zn2-C6_fun-type_DNA-bd_sf"/>
</dbReference>
<evidence type="ECO:0000313" key="7">
    <source>
        <dbReference type="EMBL" id="KXJ87914.1"/>
    </source>
</evidence>
<accession>A0A136ISE1</accession>
<evidence type="ECO:0000256" key="1">
    <source>
        <dbReference type="ARBA" id="ARBA00022723"/>
    </source>
</evidence>
<name>A0A136ISE1_9PEZI</name>
<dbReference type="STRING" id="196109.A0A136ISE1"/>
<evidence type="ECO:0000256" key="4">
    <source>
        <dbReference type="ARBA" id="ARBA00023242"/>
    </source>
</evidence>
<feature type="region of interest" description="Disordered" evidence="5">
    <location>
        <begin position="53"/>
        <end position="86"/>
    </location>
</feature>
<evidence type="ECO:0000313" key="8">
    <source>
        <dbReference type="Proteomes" id="UP000070501"/>
    </source>
</evidence>
<dbReference type="GO" id="GO:0006351">
    <property type="term" value="P:DNA-templated transcription"/>
    <property type="evidence" value="ECO:0007669"/>
    <property type="project" value="InterPro"/>
</dbReference>
<dbReference type="SMART" id="SM00066">
    <property type="entry name" value="GAL4"/>
    <property type="match status" value="1"/>
</dbReference>
<dbReference type="SUPFAM" id="SSF57701">
    <property type="entry name" value="Zn2/Cys6 DNA-binding domain"/>
    <property type="match status" value="1"/>
</dbReference>
<sequence length="548" mass="60765">QPVKRMRRGTRSCRECRQRKIRCTFAPGAQICGSCSTRGTTCIEQGTSDCSPLSDAREEQRDQSQHCQQTHHESHNAEMELERNGQDTSADLRVLSTGLSPQPPFLAAVSFDKVREAAGAPHLLARVEHGRERAARACKVLRSNLPSYDDLLTALESGADWWNSFRRKTHIISQTHPIEPLTAFAAHAYTSSTPAEVGTLAVAYARSTGSNASLYNLVDDVILSDFGLAATLAGLECLVLVAKTYTDIGQPRRAWLTWRKGMMMAQMMGIYRQSSEKATPFQRIWWAIYHGDRFTSLLLGLPSGFSDTFYESEAPTLPTATDDENVWVGQFVHQCAIEAGKVIDRNIRQGTSIAESRVLSQRIAKLKSLAPETWWNMPTRLPSAGPKLDELVDRLLVQFFFYHVEMYTHLPNMAANKGGHLKTTDVSGHSCATAARELLRRFLLLRSRVHGVYLFDCKTSDFVGFTAAVVLLLVNSAQPSRSSTEDAGLLGEAATVFRKLEGGTGCTIAGQCHRALQVLSSWSNGRQQHDSTAEESIQIPYFGRIVRR</sequence>
<dbReference type="CDD" id="cd00067">
    <property type="entry name" value="GAL4"/>
    <property type="match status" value="1"/>
</dbReference>
<evidence type="ECO:0000256" key="5">
    <source>
        <dbReference type="SAM" id="MobiDB-lite"/>
    </source>
</evidence>
<feature type="compositionally biased region" description="Basic and acidic residues" evidence="5">
    <location>
        <begin position="55"/>
        <end position="85"/>
    </location>
</feature>
<proteinExistence type="predicted"/>
<gene>
    <name evidence="7" type="ORF">Micbo1qcDRAFT_109793</name>
</gene>
<dbReference type="InterPro" id="IPR001138">
    <property type="entry name" value="Zn2Cys6_DnaBD"/>
</dbReference>
<keyword evidence="3" id="KW-0804">Transcription</keyword>
<dbReference type="EMBL" id="KQ964260">
    <property type="protein sequence ID" value="KXJ87914.1"/>
    <property type="molecule type" value="Genomic_DNA"/>
</dbReference>
<dbReference type="AlphaFoldDB" id="A0A136ISE1"/>
<dbReference type="InParanoid" id="A0A136ISE1"/>
<dbReference type="Pfam" id="PF00172">
    <property type="entry name" value="Zn_clus"/>
    <property type="match status" value="1"/>
</dbReference>
<dbReference type="OrthoDB" id="6509908at2759"/>
<dbReference type="PANTHER" id="PTHR47840:SF1">
    <property type="entry name" value="ZN(II)2CYS6 TRANSCRIPTION FACTOR (EUROFUNG)"/>
    <property type="match status" value="1"/>
</dbReference>
<evidence type="ECO:0000256" key="3">
    <source>
        <dbReference type="ARBA" id="ARBA00023163"/>
    </source>
</evidence>
<feature type="non-terminal residue" evidence="7">
    <location>
        <position position="1"/>
    </location>
</feature>
<keyword evidence="8" id="KW-1185">Reference proteome</keyword>
<keyword evidence="4" id="KW-0539">Nucleus</keyword>
<organism evidence="7 8">
    <name type="scientific">Microdochium bolleyi</name>
    <dbReference type="NCBI Taxonomy" id="196109"/>
    <lineage>
        <taxon>Eukaryota</taxon>
        <taxon>Fungi</taxon>
        <taxon>Dikarya</taxon>
        <taxon>Ascomycota</taxon>
        <taxon>Pezizomycotina</taxon>
        <taxon>Sordariomycetes</taxon>
        <taxon>Xylariomycetidae</taxon>
        <taxon>Xylariales</taxon>
        <taxon>Microdochiaceae</taxon>
        <taxon>Microdochium</taxon>
    </lineage>
</organism>
<dbReference type="Proteomes" id="UP000070501">
    <property type="component" value="Unassembled WGS sequence"/>
</dbReference>
<dbReference type="PROSITE" id="PS00463">
    <property type="entry name" value="ZN2_CY6_FUNGAL_1"/>
    <property type="match status" value="1"/>
</dbReference>
<dbReference type="GO" id="GO:0003677">
    <property type="term" value="F:DNA binding"/>
    <property type="evidence" value="ECO:0007669"/>
    <property type="project" value="InterPro"/>
</dbReference>
<dbReference type="CDD" id="cd12148">
    <property type="entry name" value="fungal_TF_MHR"/>
    <property type="match status" value="1"/>
</dbReference>
<evidence type="ECO:0000256" key="2">
    <source>
        <dbReference type="ARBA" id="ARBA00023015"/>
    </source>
</evidence>